<dbReference type="AlphaFoldDB" id="A0A172TLR3"/>
<organism evidence="6 7">
    <name type="scientific">Paenibacillus swuensis</name>
    <dbReference type="NCBI Taxonomy" id="1178515"/>
    <lineage>
        <taxon>Bacteria</taxon>
        <taxon>Bacillati</taxon>
        <taxon>Bacillota</taxon>
        <taxon>Bacilli</taxon>
        <taxon>Bacillales</taxon>
        <taxon>Paenibacillaceae</taxon>
        <taxon>Paenibacillus</taxon>
    </lineage>
</organism>
<sequence length="289" mass="33920">MQSRQHTEHVQSPSKFARANLYYTLIGGFMQAAPTFYFEREHYPAFEAIYVTSGKGSFRYQEEWFTLEAGDTLLYDMRQPHVYKADPDEPYEMMFVVFSGQELDRLWHAWFEKPCFVLRGTTGMEEDYKHTLEDILDLMALHEPGLEPYLSMKLYQMLTEVFLKSRSHALGPHVLKPATLEHGRQYLEQHFSAEADIHKAAKVAGLSYYHFIRQFKRYYGNSPKEYVLGLRIDQAKHLLLHTDMPVTEMVEAVGFGSYNAFLSAFLSREECSPSVFRKTWQRNQQDRYT</sequence>
<accession>A0A172TLR3</accession>
<evidence type="ECO:0000313" key="6">
    <source>
        <dbReference type="EMBL" id="ANE47723.1"/>
    </source>
</evidence>
<dbReference type="Pfam" id="PF02311">
    <property type="entry name" value="AraC_binding"/>
    <property type="match status" value="1"/>
</dbReference>
<keyword evidence="4" id="KW-1133">Transmembrane helix</keyword>
<keyword evidence="7" id="KW-1185">Reference proteome</keyword>
<dbReference type="Gene3D" id="1.10.10.60">
    <property type="entry name" value="Homeodomain-like"/>
    <property type="match status" value="2"/>
</dbReference>
<dbReference type="InterPro" id="IPR003313">
    <property type="entry name" value="AraC-bd"/>
</dbReference>
<name>A0A172TLR3_9BACL</name>
<dbReference type="InterPro" id="IPR014710">
    <property type="entry name" value="RmlC-like_jellyroll"/>
</dbReference>
<dbReference type="PANTHER" id="PTHR46796:SF7">
    <property type="entry name" value="ARAC FAMILY TRANSCRIPTIONAL REGULATOR"/>
    <property type="match status" value="1"/>
</dbReference>
<evidence type="ECO:0000256" key="1">
    <source>
        <dbReference type="ARBA" id="ARBA00023015"/>
    </source>
</evidence>
<dbReference type="STRING" id="1178515.SY83_17155"/>
<keyword evidence="2" id="KW-0238">DNA-binding</keyword>
<dbReference type="SUPFAM" id="SSF51215">
    <property type="entry name" value="Regulatory protein AraC"/>
    <property type="match status" value="1"/>
</dbReference>
<dbReference type="PANTHER" id="PTHR46796">
    <property type="entry name" value="HTH-TYPE TRANSCRIPTIONAL ACTIVATOR RHAS-RELATED"/>
    <property type="match status" value="1"/>
</dbReference>
<proteinExistence type="predicted"/>
<evidence type="ECO:0000256" key="2">
    <source>
        <dbReference type="ARBA" id="ARBA00023125"/>
    </source>
</evidence>
<dbReference type="SUPFAM" id="SSF46689">
    <property type="entry name" value="Homeodomain-like"/>
    <property type="match status" value="2"/>
</dbReference>
<keyword evidence="1" id="KW-0805">Transcription regulation</keyword>
<keyword evidence="4" id="KW-0812">Transmembrane</keyword>
<dbReference type="GO" id="GO:0003700">
    <property type="term" value="F:DNA-binding transcription factor activity"/>
    <property type="evidence" value="ECO:0007669"/>
    <property type="project" value="InterPro"/>
</dbReference>
<gene>
    <name evidence="6" type="ORF">SY83_17155</name>
</gene>
<dbReference type="KEGG" id="pswu:SY83_17155"/>
<dbReference type="EMBL" id="CP011388">
    <property type="protein sequence ID" value="ANE47723.1"/>
    <property type="molecule type" value="Genomic_DNA"/>
</dbReference>
<dbReference type="InterPro" id="IPR037923">
    <property type="entry name" value="HTH-like"/>
</dbReference>
<dbReference type="RefSeq" id="WP_068608708.1">
    <property type="nucleotide sequence ID" value="NZ_CP011388.1"/>
</dbReference>
<keyword evidence="3" id="KW-0804">Transcription</keyword>
<dbReference type="InterPro" id="IPR009057">
    <property type="entry name" value="Homeodomain-like_sf"/>
</dbReference>
<keyword evidence="4" id="KW-0472">Membrane</keyword>
<dbReference type="PROSITE" id="PS01124">
    <property type="entry name" value="HTH_ARAC_FAMILY_2"/>
    <property type="match status" value="1"/>
</dbReference>
<dbReference type="PATRIC" id="fig|1178515.4.peg.3451"/>
<evidence type="ECO:0000256" key="3">
    <source>
        <dbReference type="ARBA" id="ARBA00023163"/>
    </source>
</evidence>
<feature type="domain" description="HTH araC/xylS-type" evidence="5">
    <location>
        <begin position="181"/>
        <end position="279"/>
    </location>
</feature>
<evidence type="ECO:0000313" key="7">
    <source>
        <dbReference type="Proteomes" id="UP000076927"/>
    </source>
</evidence>
<evidence type="ECO:0000256" key="4">
    <source>
        <dbReference type="SAM" id="Phobius"/>
    </source>
</evidence>
<dbReference type="Proteomes" id="UP000076927">
    <property type="component" value="Chromosome"/>
</dbReference>
<dbReference type="Pfam" id="PF12833">
    <property type="entry name" value="HTH_18"/>
    <property type="match status" value="1"/>
</dbReference>
<dbReference type="GO" id="GO:0043565">
    <property type="term" value="F:sequence-specific DNA binding"/>
    <property type="evidence" value="ECO:0007669"/>
    <property type="project" value="InterPro"/>
</dbReference>
<dbReference type="SMART" id="SM00342">
    <property type="entry name" value="HTH_ARAC"/>
    <property type="match status" value="1"/>
</dbReference>
<dbReference type="InterPro" id="IPR050204">
    <property type="entry name" value="AraC_XylS_family_regulators"/>
</dbReference>
<evidence type="ECO:0000259" key="5">
    <source>
        <dbReference type="PROSITE" id="PS01124"/>
    </source>
</evidence>
<dbReference type="OrthoDB" id="9813413at2"/>
<feature type="transmembrane region" description="Helical" evidence="4">
    <location>
        <begin position="21"/>
        <end position="38"/>
    </location>
</feature>
<reference evidence="6 7" key="1">
    <citation type="submission" date="2015-01" db="EMBL/GenBank/DDBJ databases">
        <title>Paenibacillus swuensis/DY6/whole genome sequencing.</title>
        <authorList>
            <person name="Kim M.K."/>
            <person name="Srinivasan S."/>
            <person name="Lee J.-J."/>
        </authorList>
    </citation>
    <scope>NUCLEOTIDE SEQUENCE [LARGE SCALE GENOMIC DNA]</scope>
    <source>
        <strain evidence="6 7">DY6</strain>
    </source>
</reference>
<protein>
    <recommendedName>
        <fullName evidence="5">HTH araC/xylS-type domain-containing protein</fullName>
    </recommendedName>
</protein>
<dbReference type="InterPro" id="IPR018060">
    <property type="entry name" value="HTH_AraC"/>
</dbReference>
<dbReference type="Gene3D" id="2.60.120.10">
    <property type="entry name" value="Jelly Rolls"/>
    <property type="match status" value="1"/>
</dbReference>